<dbReference type="Pfam" id="PF03235">
    <property type="entry name" value="GmrSD_N"/>
    <property type="match status" value="1"/>
</dbReference>
<evidence type="ECO:0000313" key="2">
    <source>
        <dbReference type="EMBL" id="PNY82864.1"/>
    </source>
</evidence>
<dbReference type="PANTHER" id="PTHR37292">
    <property type="entry name" value="VNG6097C"/>
    <property type="match status" value="1"/>
</dbReference>
<dbReference type="AlphaFoldDB" id="A0A2K3V258"/>
<gene>
    <name evidence="2" type="ORF">CVO96_04490</name>
</gene>
<organism evidence="2 3">
    <name type="scientific">Deinococcus koreensis</name>
    <dbReference type="NCBI Taxonomy" id="2054903"/>
    <lineage>
        <taxon>Bacteria</taxon>
        <taxon>Thermotogati</taxon>
        <taxon>Deinococcota</taxon>
        <taxon>Deinococci</taxon>
        <taxon>Deinococcales</taxon>
        <taxon>Deinococcaceae</taxon>
        <taxon>Deinococcus</taxon>
    </lineage>
</organism>
<dbReference type="Proteomes" id="UP000236379">
    <property type="component" value="Unassembled WGS sequence"/>
</dbReference>
<dbReference type="PANTHER" id="PTHR37292:SF2">
    <property type="entry name" value="DUF262 DOMAIN-CONTAINING PROTEIN"/>
    <property type="match status" value="1"/>
</dbReference>
<feature type="domain" description="GmrSD restriction endonucleases N-terminal" evidence="1">
    <location>
        <begin position="16"/>
        <end position="222"/>
    </location>
</feature>
<accession>A0A2K3V258</accession>
<name>A0A2K3V258_9DEIO</name>
<dbReference type="EMBL" id="PPPD01000001">
    <property type="protein sequence ID" value="PNY82864.1"/>
    <property type="molecule type" value="Genomic_DNA"/>
</dbReference>
<dbReference type="RefSeq" id="WP_103313296.1">
    <property type="nucleotide sequence ID" value="NZ_PPPD01000001.1"/>
</dbReference>
<dbReference type="InterPro" id="IPR004919">
    <property type="entry name" value="GmrSD_N"/>
</dbReference>
<protein>
    <recommendedName>
        <fullName evidence="1">GmrSD restriction endonucleases N-terminal domain-containing protein</fullName>
    </recommendedName>
</protein>
<dbReference type="OrthoDB" id="9798761at2"/>
<comment type="caution">
    <text evidence="2">The sequence shown here is derived from an EMBL/GenBank/DDBJ whole genome shotgun (WGS) entry which is preliminary data.</text>
</comment>
<evidence type="ECO:0000313" key="3">
    <source>
        <dbReference type="Proteomes" id="UP000236379"/>
    </source>
</evidence>
<keyword evidence="3" id="KW-1185">Reference proteome</keyword>
<sequence length="536" mass="61370">MISTAPTPEVIYIPTLFRRVAEGEVRIPAFQRNFVWKAEQVIELLRSIYKGFPIGSLLFWRTEHVRFAEMDRSDTPLPGKNSSTRVLYVLDGMQRLSSLYGVFHFDQVNQNKYPEFDVAFDLNSEDFINISGLDSSQIPVNAIHLYNIFNPRKMLSEQNKIVVAENSDHLFDNLFKLQTAFQEYLIPTVTIVNEVVEEVAEIFERINNTGVRLSSVDFVRALTWSNDFDLADEINGIKDGIRVTGFDIDDEAIMKSIAMAAGKNPNIEDMLSMRFINRQTLLGYVNDAERAISRTVDYLKQYYRMGSYDFIPYEGQFLYLVKAFILQPNPSKKLLDALWSWYWTISLNEGLRGKPDSYITNYLAKLQIAISTSDFGISKEYIKFNGTELRDRKLISGAALSSAVYNLFAINGARSLTTGELIDPEEYMNKFEGKNFASIVDVSKIRRLANRQSSSQKALTNLILVTNDEAREIQRGNLVPKELIEDLSQSSSGRSILKSQFIDQGLIEHTDRPPLFILHRSFYMRDAFLKVLKLKD</sequence>
<reference evidence="2 3" key="1">
    <citation type="submission" date="2018-01" db="EMBL/GenBank/DDBJ databases">
        <title>Deinococcus koreensis sp. nov., a radiation-resistant bacterium isolated from river water.</title>
        <authorList>
            <person name="Choi A."/>
        </authorList>
    </citation>
    <scope>NUCLEOTIDE SEQUENCE [LARGE SCALE GENOMIC DNA]</scope>
    <source>
        <strain evidence="2 3">SJW1-2</strain>
    </source>
</reference>
<proteinExistence type="predicted"/>
<evidence type="ECO:0000259" key="1">
    <source>
        <dbReference type="Pfam" id="PF03235"/>
    </source>
</evidence>